<keyword evidence="3" id="KW-1185">Reference proteome</keyword>
<dbReference type="GeneID" id="96751720"/>
<protein>
    <submittedName>
        <fullName evidence="2">Uncharacterized protein</fullName>
    </submittedName>
</protein>
<proteinExistence type="predicted"/>
<name>A0A5J4LJC5_9ACTN</name>
<evidence type="ECO:0000313" key="3">
    <source>
        <dbReference type="Proteomes" id="UP000325598"/>
    </source>
</evidence>
<accession>A0A5J4LJC5</accession>
<feature type="region of interest" description="Disordered" evidence="1">
    <location>
        <begin position="46"/>
        <end position="155"/>
    </location>
</feature>
<sequence length="155" mass="16439">MSDRLLLLLTAVGLKPDMDEYTVFVHRVVRSLEAAGLDEAAEEIRRTLLPAPDECGDEGPEGGPSSEGGTTGPWSAGFPDPESSPSSNAAAAPDADADTGRFKPGTAGTGTGEQDQSRWETSGDNTASPHFWETSHTPHRPTAPRTRDEDYEDGN</sequence>
<reference evidence="2 3" key="1">
    <citation type="submission" date="2019-10" db="EMBL/GenBank/DDBJ databases">
        <title>Whole genome shotgun sequence of Streptomyces angustmyceticus NBRC 3934.</title>
        <authorList>
            <person name="Hosoyama A."/>
            <person name="Ichikawa N."/>
            <person name="Kimura A."/>
            <person name="Kitahashi Y."/>
            <person name="Komaki H."/>
            <person name="Uohara A."/>
        </authorList>
    </citation>
    <scope>NUCLEOTIDE SEQUENCE [LARGE SCALE GENOMIC DNA]</scope>
    <source>
        <strain evidence="2 3">NBRC 3934</strain>
    </source>
</reference>
<feature type="compositionally biased region" description="Low complexity" evidence="1">
    <location>
        <begin position="79"/>
        <end position="94"/>
    </location>
</feature>
<dbReference type="AlphaFoldDB" id="A0A5J4LJC5"/>
<feature type="compositionally biased region" description="Polar residues" evidence="1">
    <location>
        <begin position="119"/>
        <end position="128"/>
    </location>
</feature>
<dbReference type="Proteomes" id="UP000325598">
    <property type="component" value="Unassembled WGS sequence"/>
</dbReference>
<dbReference type="RefSeq" id="WP_223659910.1">
    <property type="nucleotide sequence ID" value="NZ_BLAG01000008.1"/>
</dbReference>
<evidence type="ECO:0000256" key="1">
    <source>
        <dbReference type="SAM" id="MobiDB-lite"/>
    </source>
</evidence>
<comment type="caution">
    <text evidence="2">The sequence shown here is derived from an EMBL/GenBank/DDBJ whole genome shotgun (WGS) entry which is preliminary data.</text>
</comment>
<feature type="compositionally biased region" description="Gly residues" evidence="1">
    <location>
        <begin position="61"/>
        <end position="71"/>
    </location>
</feature>
<evidence type="ECO:0000313" key="2">
    <source>
        <dbReference type="EMBL" id="GES30365.1"/>
    </source>
</evidence>
<dbReference type="EMBL" id="BLAG01000008">
    <property type="protein sequence ID" value="GES30365.1"/>
    <property type="molecule type" value="Genomic_DNA"/>
</dbReference>
<gene>
    <name evidence="2" type="ORF">San01_28520</name>
</gene>
<organism evidence="2 3">
    <name type="scientific">Streptomyces angustmyceticus</name>
    <dbReference type="NCBI Taxonomy" id="285578"/>
    <lineage>
        <taxon>Bacteria</taxon>
        <taxon>Bacillati</taxon>
        <taxon>Actinomycetota</taxon>
        <taxon>Actinomycetes</taxon>
        <taxon>Kitasatosporales</taxon>
        <taxon>Streptomycetaceae</taxon>
        <taxon>Streptomyces</taxon>
    </lineage>
</organism>